<reference evidence="4 5" key="1">
    <citation type="submission" date="2019-06" db="EMBL/GenBank/DDBJ databases">
        <title>Tsukamurella conjunctivitidis sp. nov., Tsukamurella assacharolytica sp. nov. and Tsukamurella sputae sp. nov. isolated from patients with conjunctivitis, bacteraemia (lymphoma) and respiratory infection (sputum) in Hong Kong.</title>
        <authorList>
            <person name="Teng J.L.L."/>
            <person name="Lee H.H."/>
            <person name="Fong J.Y.H."/>
            <person name="Fok K.M.N."/>
            <person name="Lau S.K.P."/>
            <person name="Woo P.C.Y."/>
        </authorList>
    </citation>
    <scope>NUCLEOTIDE SEQUENCE [LARGE SCALE GENOMIC DNA]</scope>
    <source>
        <strain evidence="4 5">HKU72</strain>
    </source>
</reference>
<evidence type="ECO:0000256" key="2">
    <source>
        <dbReference type="SAM" id="SignalP"/>
    </source>
</evidence>
<name>A0A5C5RYD2_9ACTN</name>
<feature type="chain" id="PRO_5022821097" description="Glucose/Sorbosone dehydrogenase domain-containing protein" evidence="2">
    <location>
        <begin position="37"/>
        <end position="376"/>
    </location>
</feature>
<gene>
    <name evidence="4" type="ORF">FK530_20340</name>
</gene>
<dbReference type="PROSITE" id="PS51257">
    <property type="entry name" value="PROKAR_LIPOPROTEIN"/>
    <property type="match status" value="1"/>
</dbReference>
<dbReference type="PANTHER" id="PTHR19328:SF13">
    <property type="entry name" value="HIPL1 PROTEIN"/>
    <property type="match status" value="1"/>
</dbReference>
<protein>
    <recommendedName>
        <fullName evidence="3">Glucose/Sorbosone dehydrogenase domain-containing protein</fullName>
    </recommendedName>
</protein>
<feature type="domain" description="Glucose/Sorbosone dehydrogenase" evidence="3">
    <location>
        <begin position="80"/>
        <end position="214"/>
    </location>
</feature>
<organism evidence="4 5">
    <name type="scientific">Tsukamurella conjunctivitidis</name>
    <dbReference type="NCBI Taxonomy" id="2592068"/>
    <lineage>
        <taxon>Bacteria</taxon>
        <taxon>Bacillati</taxon>
        <taxon>Actinomycetota</taxon>
        <taxon>Actinomycetes</taxon>
        <taxon>Mycobacteriales</taxon>
        <taxon>Tsukamurellaceae</taxon>
        <taxon>Tsukamurella</taxon>
    </lineage>
</organism>
<feature type="region of interest" description="Disordered" evidence="1">
    <location>
        <begin position="36"/>
        <end position="64"/>
    </location>
</feature>
<accession>A0A5C5RYD2</accession>
<keyword evidence="5" id="KW-1185">Reference proteome</keyword>
<dbReference type="InterPro" id="IPR012938">
    <property type="entry name" value="Glc/Sorbosone_DH"/>
</dbReference>
<keyword evidence="2" id="KW-0732">Signal</keyword>
<dbReference type="PANTHER" id="PTHR19328">
    <property type="entry name" value="HEDGEHOG-INTERACTING PROTEIN"/>
    <property type="match status" value="1"/>
</dbReference>
<dbReference type="Proteomes" id="UP000319375">
    <property type="component" value="Unassembled WGS sequence"/>
</dbReference>
<comment type="caution">
    <text evidence="4">The sequence shown here is derived from an EMBL/GenBank/DDBJ whole genome shotgun (WGS) entry which is preliminary data.</text>
</comment>
<dbReference type="AlphaFoldDB" id="A0A5C5RYD2"/>
<dbReference type="Pfam" id="PF07995">
    <property type="entry name" value="GSDH"/>
    <property type="match status" value="1"/>
</dbReference>
<feature type="signal peptide" evidence="2">
    <location>
        <begin position="1"/>
        <end position="36"/>
    </location>
</feature>
<evidence type="ECO:0000256" key="1">
    <source>
        <dbReference type="SAM" id="MobiDB-lite"/>
    </source>
</evidence>
<evidence type="ECO:0000259" key="3">
    <source>
        <dbReference type="Pfam" id="PF07995"/>
    </source>
</evidence>
<dbReference type="Gene3D" id="2.120.10.30">
    <property type="entry name" value="TolB, C-terminal domain"/>
    <property type="match status" value="1"/>
</dbReference>
<dbReference type="InterPro" id="IPR011042">
    <property type="entry name" value="6-blade_b-propeller_TolB-like"/>
</dbReference>
<dbReference type="InterPro" id="IPR011041">
    <property type="entry name" value="Quinoprot_gluc/sorb_DH_b-prop"/>
</dbReference>
<proteinExistence type="predicted"/>
<evidence type="ECO:0000313" key="4">
    <source>
        <dbReference type="EMBL" id="TWS27031.1"/>
    </source>
</evidence>
<dbReference type="SUPFAM" id="SSF50952">
    <property type="entry name" value="Soluble quinoprotein glucose dehydrogenase"/>
    <property type="match status" value="1"/>
</dbReference>
<evidence type="ECO:0000313" key="5">
    <source>
        <dbReference type="Proteomes" id="UP000319375"/>
    </source>
</evidence>
<sequence length="376" mass="38586">MSEGTRRARSGARRAVVVATAAALLAGCADFSGSEAAPFTGPPTGQVTTKKAPPTSRTPKPDGPCIDKNVAVVATCLDTPTAIIPTDTAEHSIVAQRNGVITYTTTDQPNREILRLDVDTSGDGGLASIALSPTYEQDRLIYALITTPTDNRIVRVTQGDVPKVVFAGIPKGSVGNLGSLVFTPAGLMVAAGNAGDPGAASNPASLAGKVFLLDGAPGQRANPRILATNGGVRSSLCLDPLNPKGPVYVADDGPTADTLRVLRPNSPAETVWSWPERPGALGCGVSGEWIGVSQRGVDSIYFLKLKDGGPLVDGEPVRFSTANGSYGHFGRIGGGPEEKTMLGGTVNRTSGGATPNDDRVVLIVPPDQTTTGEGPD</sequence>
<dbReference type="EMBL" id="VIGX01000018">
    <property type="protein sequence ID" value="TWS27031.1"/>
    <property type="molecule type" value="Genomic_DNA"/>
</dbReference>